<evidence type="ECO:0000259" key="2">
    <source>
        <dbReference type="Pfam" id="PF00636"/>
    </source>
</evidence>
<sequence length="195" mass="20963">MRQAAAAAAAAAAAGDALSSEDQPGSSGGNGGSLRRDEWVVPLPPHLHGKAPRRHWNANALAFLGDSVWELYARRRFFYPPSRKESYFSSVVQHVRAETQQQHDAATRFLTAAAALGRIPSCRLRRRSGRVTPKRLSDTGLKRETYRAATAMECLSGYLYLSDPPRLHDMMCLLGLGDAPLDCGGSGVAGADGGQ</sequence>
<dbReference type="eggNOG" id="ENOG502S7BX">
    <property type="taxonomic scope" value="Eukaryota"/>
</dbReference>
<dbReference type="Proteomes" id="UP000008141">
    <property type="component" value="Unassembled WGS sequence"/>
</dbReference>
<feature type="region of interest" description="Disordered" evidence="1">
    <location>
        <begin position="13"/>
        <end position="37"/>
    </location>
</feature>
<dbReference type="OMA" id="LECVVGY"/>
<reference evidence="3 4" key="1">
    <citation type="journal article" date="2010" name="Plant Cell">
        <title>The Chlorella variabilis NC64A genome reveals adaptation to photosymbiosis, coevolution with viruses, and cryptic sex.</title>
        <authorList>
            <person name="Blanc G."/>
            <person name="Duncan G."/>
            <person name="Agarkova I."/>
            <person name="Borodovsky M."/>
            <person name="Gurnon J."/>
            <person name="Kuo A."/>
            <person name="Lindquist E."/>
            <person name="Lucas S."/>
            <person name="Pangilinan J."/>
            <person name="Polle J."/>
            <person name="Salamov A."/>
            <person name="Terry A."/>
            <person name="Yamada T."/>
            <person name="Dunigan D.D."/>
            <person name="Grigoriev I.V."/>
            <person name="Claverie J.M."/>
            <person name="Van Etten J.L."/>
        </authorList>
    </citation>
    <scope>NUCLEOTIDE SEQUENCE [LARGE SCALE GENOMIC DNA]</scope>
    <source>
        <strain evidence="3 4">NC64A</strain>
    </source>
</reference>
<evidence type="ECO:0000313" key="3">
    <source>
        <dbReference type="EMBL" id="EFN58128.1"/>
    </source>
</evidence>
<dbReference type="Pfam" id="PF00636">
    <property type="entry name" value="Ribonuclease_3"/>
    <property type="match status" value="1"/>
</dbReference>
<dbReference type="EMBL" id="GL433838">
    <property type="protein sequence ID" value="EFN58128.1"/>
    <property type="molecule type" value="Genomic_DNA"/>
</dbReference>
<gene>
    <name evidence="3" type="ORF">CHLNCDRAFT_141867</name>
</gene>
<name>E1Z782_CHLVA</name>
<dbReference type="RefSeq" id="XP_005850230.1">
    <property type="nucleotide sequence ID" value="XM_005850168.1"/>
</dbReference>
<proteinExistence type="predicted"/>
<dbReference type="FunCoup" id="E1Z782">
    <property type="interactions" value="479"/>
</dbReference>
<dbReference type="PANTHER" id="PTHR34276:SF1">
    <property type="entry name" value="MINI-RIBONUCLEASE 3"/>
    <property type="match status" value="1"/>
</dbReference>
<dbReference type="GeneID" id="17357542"/>
<dbReference type="PANTHER" id="PTHR34276">
    <property type="entry name" value="MINI-RIBONUCLEASE 3"/>
    <property type="match status" value="1"/>
</dbReference>
<dbReference type="InParanoid" id="E1Z782"/>
<dbReference type="GO" id="GO:0004525">
    <property type="term" value="F:ribonuclease III activity"/>
    <property type="evidence" value="ECO:0007669"/>
    <property type="project" value="InterPro"/>
</dbReference>
<evidence type="ECO:0000256" key="1">
    <source>
        <dbReference type="SAM" id="MobiDB-lite"/>
    </source>
</evidence>
<dbReference type="SUPFAM" id="SSF69065">
    <property type="entry name" value="RNase III domain-like"/>
    <property type="match status" value="1"/>
</dbReference>
<organism evidence="4">
    <name type="scientific">Chlorella variabilis</name>
    <name type="common">Green alga</name>
    <dbReference type="NCBI Taxonomy" id="554065"/>
    <lineage>
        <taxon>Eukaryota</taxon>
        <taxon>Viridiplantae</taxon>
        <taxon>Chlorophyta</taxon>
        <taxon>core chlorophytes</taxon>
        <taxon>Trebouxiophyceae</taxon>
        <taxon>Chlorellales</taxon>
        <taxon>Chlorellaceae</taxon>
        <taxon>Chlorella clade</taxon>
        <taxon>Chlorella</taxon>
    </lineage>
</organism>
<dbReference type="OrthoDB" id="495795at2759"/>
<dbReference type="AlphaFoldDB" id="E1Z782"/>
<evidence type="ECO:0000313" key="4">
    <source>
        <dbReference type="Proteomes" id="UP000008141"/>
    </source>
</evidence>
<dbReference type="KEGG" id="cvr:CHLNCDRAFT_141867"/>
<dbReference type="Gene3D" id="1.10.1520.10">
    <property type="entry name" value="Ribonuclease III domain"/>
    <property type="match status" value="1"/>
</dbReference>
<dbReference type="InterPro" id="IPR000999">
    <property type="entry name" value="RNase_III_dom"/>
</dbReference>
<dbReference type="GO" id="GO:0006396">
    <property type="term" value="P:RNA processing"/>
    <property type="evidence" value="ECO:0007669"/>
    <property type="project" value="InterPro"/>
</dbReference>
<dbReference type="STRING" id="554065.E1Z782"/>
<keyword evidence="4" id="KW-1185">Reference proteome</keyword>
<feature type="domain" description="RNase III" evidence="2">
    <location>
        <begin position="60"/>
        <end position="163"/>
    </location>
</feature>
<protein>
    <recommendedName>
        <fullName evidence="2">RNase III domain-containing protein</fullName>
    </recommendedName>
</protein>
<dbReference type="InterPro" id="IPR036389">
    <property type="entry name" value="RNase_III_sf"/>
</dbReference>
<accession>E1Z782</accession>